<reference evidence="2 3" key="1">
    <citation type="journal article" date="2014" name="BMC Genomics">
        <title>Comparison of environmental and isolate Sulfobacillus genomes reveals diverse carbon, sulfur, nitrogen, and hydrogen metabolisms.</title>
        <authorList>
            <person name="Justice N.B."/>
            <person name="Norman A."/>
            <person name="Brown C.T."/>
            <person name="Singh A."/>
            <person name="Thomas B.C."/>
            <person name="Banfield J.F."/>
        </authorList>
    </citation>
    <scope>NUCLEOTIDE SEQUENCE [LARGE SCALE GENOMIC DNA]</scope>
    <source>
        <strain evidence="2">AMDSBA1</strain>
    </source>
</reference>
<protein>
    <recommendedName>
        <fullName evidence="1">Antitoxin SocA-like Panacea domain-containing protein</fullName>
    </recommendedName>
</protein>
<proteinExistence type="predicted"/>
<accession>A0A2T2WTL5</accession>
<gene>
    <name evidence="2" type="ORF">C7B43_16685</name>
</gene>
<evidence type="ECO:0000313" key="3">
    <source>
        <dbReference type="Proteomes" id="UP000242699"/>
    </source>
</evidence>
<dbReference type="InterPro" id="IPR025272">
    <property type="entry name" value="SocA_Panacea"/>
</dbReference>
<dbReference type="Pfam" id="PF13274">
    <property type="entry name" value="SocA_Panacea"/>
    <property type="match status" value="1"/>
</dbReference>
<comment type="caution">
    <text evidence="2">The sequence shown here is derived from an EMBL/GenBank/DDBJ whole genome shotgun (WGS) entry which is preliminary data.</text>
</comment>
<dbReference type="EMBL" id="PXYT01000053">
    <property type="protein sequence ID" value="PSR25542.1"/>
    <property type="molecule type" value="Genomic_DNA"/>
</dbReference>
<organism evidence="2 3">
    <name type="scientific">Sulfobacillus benefaciens</name>
    <dbReference type="NCBI Taxonomy" id="453960"/>
    <lineage>
        <taxon>Bacteria</taxon>
        <taxon>Bacillati</taxon>
        <taxon>Bacillota</taxon>
        <taxon>Clostridia</taxon>
        <taxon>Eubacteriales</taxon>
        <taxon>Clostridiales Family XVII. Incertae Sedis</taxon>
        <taxon>Sulfobacillus</taxon>
    </lineage>
</organism>
<dbReference type="Proteomes" id="UP000242699">
    <property type="component" value="Unassembled WGS sequence"/>
</dbReference>
<name>A0A2T2WTL5_9FIRM</name>
<evidence type="ECO:0000313" key="2">
    <source>
        <dbReference type="EMBL" id="PSR25542.1"/>
    </source>
</evidence>
<evidence type="ECO:0000259" key="1">
    <source>
        <dbReference type="Pfam" id="PF13274"/>
    </source>
</evidence>
<dbReference type="AlphaFoldDB" id="A0A2T2WTL5"/>
<sequence length="177" mass="20369">MAGLEKLRELLLYLAFQGESDPHCGTLKLDKLLFAIDFSAYLAWRAPITEAEYIALEWGPVPRQFPFLLAEMIQRHDATMRWPSLFDVMNPQERLMALRKPHLEIFTGPEIALIDAVIESAMPYNGRALTEWSYRFNGWKAAKKGEAIPYESALISSEPPTSYEIQRTQELIQEHGW</sequence>
<feature type="domain" description="Antitoxin SocA-like Panacea" evidence="1">
    <location>
        <begin position="29"/>
        <end position="140"/>
    </location>
</feature>